<evidence type="ECO:0000313" key="3">
    <source>
        <dbReference type="Proteomes" id="UP001265746"/>
    </source>
</evidence>
<dbReference type="SUPFAM" id="SSF75304">
    <property type="entry name" value="Amidase signature (AS) enzymes"/>
    <property type="match status" value="1"/>
</dbReference>
<organism evidence="2 3">
    <name type="scientific">Phomopsis amygdali</name>
    <name type="common">Fusicoccum amygdali</name>
    <dbReference type="NCBI Taxonomy" id="1214568"/>
    <lineage>
        <taxon>Eukaryota</taxon>
        <taxon>Fungi</taxon>
        <taxon>Dikarya</taxon>
        <taxon>Ascomycota</taxon>
        <taxon>Pezizomycotina</taxon>
        <taxon>Sordariomycetes</taxon>
        <taxon>Sordariomycetidae</taxon>
        <taxon>Diaporthales</taxon>
        <taxon>Diaporthaceae</taxon>
        <taxon>Diaporthe</taxon>
    </lineage>
</organism>
<dbReference type="PANTHER" id="PTHR42678">
    <property type="entry name" value="AMIDASE"/>
    <property type="match status" value="1"/>
</dbReference>
<dbReference type="Pfam" id="PF01425">
    <property type="entry name" value="Amidase"/>
    <property type="match status" value="1"/>
</dbReference>
<gene>
    <name evidence="2" type="ORF">N8I77_012455</name>
</gene>
<keyword evidence="3" id="KW-1185">Reference proteome</keyword>
<feature type="domain" description="Amidase" evidence="1">
    <location>
        <begin position="50"/>
        <end position="460"/>
    </location>
</feature>
<dbReference type="InterPro" id="IPR023631">
    <property type="entry name" value="Amidase_dom"/>
</dbReference>
<dbReference type="InterPro" id="IPR036928">
    <property type="entry name" value="AS_sf"/>
</dbReference>
<proteinExistence type="predicted"/>
<name>A0AAD9S2T2_PHOAM</name>
<dbReference type="Gene3D" id="3.90.1300.10">
    <property type="entry name" value="Amidase signature (AS) domain"/>
    <property type="match status" value="1"/>
</dbReference>
<dbReference type="EMBL" id="JAUJFL010000009">
    <property type="protein sequence ID" value="KAK2597686.1"/>
    <property type="molecule type" value="Genomic_DNA"/>
</dbReference>
<sequence length="527" mass="56975">MLVIANRTHAMSQMPSLHEAKPAGREGLSLEHSAHEYQVLMQDGHLSSEDLVNYFLDQIERHNNLGLKLKAILSVCPRDLAISQAKVLDEERRQGKVRSDLHGIPIVVKDCIVTAPSLGMVSSAGSSAIASLQATRNASLVDRLLEAGMIVLGKGNLTEFCGLKSDNTPMGWSAYGGQTLSPYRREDLPEKDQPICGGSSCGPAVSITAGFSPLGIGTETGGSNVFPASLGGLYGLTLPHGSVPIDGVCRISETFDRIGQMARDPRDLASVAKILVKSDEHLTERLEDEDTPTEGLWRGLSIGVLDSEWGTDPGSKWKWGSVEVKDKYASVVRNMEALGARVVFPLENASDPGRLKYEGETLHSVAYHEFSEVLEDFISTNFESGAKITNLADLIAWNEEHAAQALPGQFSTQTELIKCRDDAMTKEKHDAAAAALRRLAREEGMAQLMRDQDLDIVLSSSDATLISFSACAGWPVATVPVGNLTKNGQPWGFFALARDGSVDVLLRFMKAFHGSFARVKGPTTPFE</sequence>
<comment type="caution">
    <text evidence="2">The sequence shown here is derived from an EMBL/GenBank/DDBJ whole genome shotgun (WGS) entry which is preliminary data.</text>
</comment>
<evidence type="ECO:0000313" key="2">
    <source>
        <dbReference type="EMBL" id="KAK2597686.1"/>
    </source>
</evidence>
<evidence type="ECO:0000259" key="1">
    <source>
        <dbReference type="Pfam" id="PF01425"/>
    </source>
</evidence>
<accession>A0AAD9S2T2</accession>
<reference evidence="2" key="1">
    <citation type="submission" date="2023-06" db="EMBL/GenBank/DDBJ databases">
        <authorList>
            <person name="Noh H."/>
        </authorList>
    </citation>
    <scope>NUCLEOTIDE SEQUENCE</scope>
    <source>
        <strain evidence="2">DUCC20226</strain>
    </source>
</reference>
<dbReference type="Proteomes" id="UP001265746">
    <property type="component" value="Unassembled WGS sequence"/>
</dbReference>
<dbReference type="PANTHER" id="PTHR42678:SF34">
    <property type="entry name" value="OS04G0183300 PROTEIN"/>
    <property type="match status" value="1"/>
</dbReference>
<dbReference type="AlphaFoldDB" id="A0AAD9S2T2"/>
<protein>
    <recommendedName>
        <fullName evidence="1">Amidase domain-containing protein</fullName>
    </recommendedName>
</protein>